<accession>A0A391NKK2</accession>
<reference evidence="1" key="1">
    <citation type="submission" date="2016-10" db="EMBL/GenBank/DDBJ databases">
        <authorList>
            <person name="Tanifuji G."/>
            <person name="Kume K."/>
            <person name="Nakayama T."/>
            <person name="Takabayashi S."/>
            <person name="Hashimoto T."/>
        </authorList>
    </citation>
    <scope>NUCLEOTIDE SEQUENCE</scope>
    <source>
        <strain evidence="1">NY0173</strain>
    </source>
</reference>
<organism evidence="1 3">
    <name type="scientific">Kipferlia bialata</name>
    <dbReference type="NCBI Taxonomy" id="797122"/>
    <lineage>
        <taxon>Eukaryota</taxon>
        <taxon>Metamonada</taxon>
        <taxon>Carpediemonas-like organisms</taxon>
        <taxon>Kipferlia</taxon>
    </lineage>
</organism>
<name>A0A391NKK2_9EUKA</name>
<keyword evidence="3" id="KW-1185">Reference proteome</keyword>
<feature type="non-terminal residue" evidence="1">
    <location>
        <position position="20"/>
    </location>
</feature>
<comment type="caution">
    <text evidence="1">The sequence shown here is derived from an EMBL/GenBank/DDBJ whole genome shotgun (WGS) entry which is preliminary data.</text>
</comment>
<gene>
    <name evidence="1" type="ORF">KIPB_004245</name>
    <name evidence="2" type="ORF">KIPB_006842</name>
</gene>
<dbReference type="EMBL" id="BDIP01000891">
    <property type="protein sequence ID" value="GCA62547.1"/>
    <property type="molecule type" value="Genomic_DNA"/>
</dbReference>
<dbReference type="EMBL" id="BDIP01001824">
    <property type="protein sequence ID" value="GIQ85207.1"/>
    <property type="molecule type" value="Genomic_DNA"/>
</dbReference>
<evidence type="ECO:0000313" key="3">
    <source>
        <dbReference type="Proteomes" id="UP000265618"/>
    </source>
</evidence>
<dbReference type="AlphaFoldDB" id="A0A391NKK2"/>
<sequence>MSSYVADTFTFVSQLRGFNL</sequence>
<reference evidence="1 3" key="2">
    <citation type="journal article" date="2018" name="PLoS ONE">
        <title>The draft genome of Kipferlia bialata reveals reductive genome evolution in fornicate parasites.</title>
        <authorList>
            <person name="Tanifuji G."/>
            <person name="Takabayashi S."/>
            <person name="Kume K."/>
            <person name="Takagi M."/>
            <person name="Nakayama T."/>
            <person name="Kamikawa R."/>
            <person name="Inagaki Y."/>
            <person name="Hashimoto T."/>
        </authorList>
    </citation>
    <scope>NUCLEOTIDE SEQUENCE [LARGE SCALE GENOMIC DNA]</scope>
    <source>
        <strain evidence="1">NY0173</strain>
    </source>
</reference>
<protein>
    <submittedName>
        <fullName evidence="1">Uncharacterized protein</fullName>
    </submittedName>
</protein>
<proteinExistence type="predicted"/>
<dbReference type="Proteomes" id="UP000265618">
    <property type="component" value="Unassembled WGS sequence"/>
</dbReference>
<evidence type="ECO:0000313" key="2">
    <source>
        <dbReference type="EMBL" id="GIQ85207.1"/>
    </source>
</evidence>
<evidence type="ECO:0000313" key="1">
    <source>
        <dbReference type="EMBL" id="GCA62547.1"/>
    </source>
</evidence>